<evidence type="ECO:0000259" key="8">
    <source>
        <dbReference type="PROSITE" id="PS00623"/>
    </source>
</evidence>
<dbReference type="PROSITE" id="PS51257">
    <property type="entry name" value="PROKAR_LIPOPROTEIN"/>
    <property type="match status" value="1"/>
</dbReference>
<dbReference type="SUPFAM" id="SSF51905">
    <property type="entry name" value="FAD/NAD(P)-binding domain"/>
    <property type="match status" value="1"/>
</dbReference>
<dbReference type="PROSITE" id="PS00624">
    <property type="entry name" value="GMC_OXRED_2"/>
    <property type="match status" value="1"/>
</dbReference>
<evidence type="ECO:0000256" key="6">
    <source>
        <dbReference type="PIRSR" id="PIRSR000137-2"/>
    </source>
</evidence>
<dbReference type="InterPro" id="IPR036188">
    <property type="entry name" value="FAD/NAD-bd_sf"/>
</dbReference>
<keyword evidence="3 7" id="KW-0285">Flavoprotein</keyword>
<sequence>MSKTFDYIVVGGGSGGCVIAGRLTEDPAVTVCVLEAGGRGDGAVVNVPTGAVAMLPTRVNNWAFDTVPQPGLGGRIGYQPRGKALGGSSAINAMVYIRGHRVDYDGWAALGNEGWAYDDVLPYFRLSEHNERFDDAWHGRDGPLWVSDLRTGNPFHARYLEAAQQAGLPLTDDFNGAQQEGIGIYQVTQKHGERWSAARAYLLPHVGRRDNLTVETHAQVLRILFDGTRAVGVEVRQHGEVRTLRARREVVLAAGALQTPQLLMLSGVGPGRDLQQLGIAVHADLPGVGRNLQDHPDFILGYRSRSVDTMGVSARGGLRMLRELARFRRERRGMLTSNFAEGGGFLKTRAGLDAPDIQLHFVVALVDDHARKLHAGHGLSCHVCLLRPRSRGSVTLHSADPLAAPRIDPAFFDDPRDLDDMVAGFRLTRRLMEAPALAEWITRDLFTANVTTDDEIRDVLRRRTDTVYHPVGTCRMGHDALAVVDPQLRVHGLQGLRIVDASIMPTLIGGNTNAPTIMIAEKAVDLIRGVCRTSAQPHADTVGASIDHDAVLASCAAHAAIQPEDTRHVVA</sequence>
<gene>
    <name evidence="10" type="ORF">VL15_12080</name>
</gene>
<dbReference type="InterPro" id="IPR012132">
    <property type="entry name" value="GMC_OxRdtase"/>
</dbReference>
<evidence type="ECO:0000256" key="1">
    <source>
        <dbReference type="ARBA" id="ARBA00001974"/>
    </source>
</evidence>
<accession>A0A0J5X2L4</accession>
<evidence type="ECO:0000313" key="10">
    <source>
        <dbReference type="EMBL" id="KML58841.1"/>
    </source>
</evidence>
<comment type="similarity">
    <text evidence="2 7">Belongs to the GMC oxidoreductase family.</text>
</comment>
<feature type="domain" description="Glucose-methanol-choline oxidoreductase N-terminal" evidence="8">
    <location>
        <begin position="82"/>
        <end position="105"/>
    </location>
</feature>
<evidence type="ECO:0000259" key="9">
    <source>
        <dbReference type="PROSITE" id="PS00624"/>
    </source>
</evidence>
<dbReference type="NCBIfam" id="NF002550">
    <property type="entry name" value="PRK02106.1"/>
    <property type="match status" value="1"/>
</dbReference>
<proteinExistence type="inferred from homology"/>
<dbReference type="Proteomes" id="UP000036338">
    <property type="component" value="Unassembled WGS sequence"/>
</dbReference>
<dbReference type="SUPFAM" id="SSF54373">
    <property type="entry name" value="FAD-linked reductases, C-terminal domain"/>
    <property type="match status" value="1"/>
</dbReference>
<evidence type="ECO:0000256" key="5">
    <source>
        <dbReference type="ARBA" id="ARBA00023027"/>
    </source>
</evidence>
<evidence type="ECO:0000256" key="2">
    <source>
        <dbReference type="ARBA" id="ARBA00010790"/>
    </source>
</evidence>
<dbReference type="InterPro" id="IPR007867">
    <property type="entry name" value="GMC_OxRtase_C"/>
</dbReference>
<organism evidence="10 11">
    <name type="scientific">Burkholderia cepacia</name>
    <name type="common">Pseudomonas cepacia</name>
    <dbReference type="NCBI Taxonomy" id="292"/>
    <lineage>
        <taxon>Bacteria</taxon>
        <taxon>Pseudomonadati</taxon>
        <taxon>Pseudomonadota</taxon>
        <taxon>Betaproteobacteria</taxon>
        <taxon>Burkholderiales</taxon>
        <taxon>Burkholderiaceae</taxon>
        <taxon>Burkholderia</taxon>
        <taxon>Burkholderia cepacia complex</taxon>
    </lineage>
</organism>
<dbReference type="RefSeq" id="WP_048245742.1">
    <property type="nucleotide sequence ID" value="NZ_LDWR01000019.1"/>
</dbReference>
<feature type="binding site" evidence="6">
    <location>
        <position position="220"/>
    </location>
    <ligand>
        <name>FAD</name>
        <dbReference type="ChEBI" id="CHEBI:57692"/>
    </ligand>
</feature>
<dbReference type="GO" id="GO:0016614">
    <property type="term" value="F:oxidoreductase activity, acting on CH-OH group of donors"/>
    <property type="evidence" value="ECO:0007669"/>
    <property type="project" value="InterPro"/>
</dbReference>
<dbReference type="PANTHER" id="PTHR11552:SF147">
    <property type="entry name" value="CHOLINE DEHYDROGENASE, MITOCHONDRIAL"/>
    <property type="match status" value="1"/>
</dbReference>
<dbReference type="Pfam" id="PF00732">
    <property type="entry name" value="GMC_oxred_N"/>
    <property type="match status" value="1"/>
</dbReference>
<dbReference type="Pfam" id="PF05199">
    <property type="entry name" value="GMC_oxred_C"/>
    <property type="match status" value="1"/>
</dbReference>
<dbReference type="GO" id="GO:0050660">
    <property type="term" value="F:flavin adenine dinucleotide binding"/>
    <property type="evidence" value="ECO:0007669"/>
    <property type="project" value="InterPro"/>
</dbReference>
<dbReference type="EMBL" id="LDWR01000019">
    <property type="protein sequence ID" value="KML58841.1"/>
    <property type="molecule type" value="Genomic_DNA"/>
</dbReference>
<dbReference type="PANTHER" id="PTHR11552">
    <property type="entry name" value="GLUCOSE-METHANOL-CHOLINE GMC OXIDOREDUCTASE"/>
    <property type="match status" value="1"/>
</dbReference>
<evidence type="ECO:0000256" key="4">
    <source>
        <dbReference type="ARBA" id="ARBA00022827"/>
    </source>
</evidence>
<dbReference type="PATRIC" id="fig|292.27.peg.2162"/>
<dbReference type="PIRSF" id="PIRSF000137">
    <property type="entry name" value="Alcohol_oxidase"/>
    <property type="match status" value="1"/>
</dbReference>
<name>A0A0J5X2L4_BURCE</name>
<comment type="caution">
    <text evidence="10">The sequence shown here is derived from an EMBL/GenBank/DDBJ whole genome shotgun (WGS) entry which is preliminary data.</text>
</comment>
<keyword evidence="4 6" id="KW-0274">FAD</keyword>
<dbReference type="InterPro" id="IPR000172">
    <property type="entry name" value="GMC_OxRdtase_N"/>
</dbReference>
<feature type="binding site" evidence="6">
    <location>
        <begin position="92"/>
        <end position="95"/>
    </location>
    <ligand>
        <name>FAD</name>
        <dbReference type="ChEBI" id="CHEBI:57692"/>
    </ligand>
</feature>
<feature type="domain" description="Glucose-methanol-choline oxidoreductase N-terminal" evidence="9">
    <location>
        <begin position="255"/>
        <end position="269"/>
    </location>
</feature>
<evidence type="ECO:0000313" key="11">
    <source>
        <dbReference type="Proteomes" id="UP000036338"/>
    </source>
</evidence>
<evidence type="ECO:0000256" key="7">
    <source>
        <dbReference type="RuleBase" id="RU003968"/>
    </source>
</evidence>
<comment type="cofactor">
    <cofactor evidence="1 6">
        <name>FAD</name>
        <dbReference type="ChEBI" id="CHEBI:57692"/>
    </cofactor>
</comment>
<reference evidence="10 11" key="1">
    <citation type="submission" date="2015-05" db="EMBL/GenBank/DDBJ databases">
        <title>Draft genome of Burkholderia cepacia LK29.</title>
        <authorList>
            <person name="Chan X.Y."/>
        </authorList>
    </citation>
    <scope>NUCLEOTIDE SEQUENCE [LARGE SCALE GENOMIC DNA]</scope>
    <source>
        <strain evidence="10 11">LK29</strain>
    </source>
</reference>
<protein>
    <submittedName>
        <fullName evidence="10">Glucose-methanol-choline oxidoreductase</fullName>
    </submittedName>
</protein>
<keyword evidence="5" id="KW-0520">NAD</keyword>
<evidence type="ECO:0000256" key="3">
    <source>
        <dbReference type="ARBA" id="ARBA00022630"/>
    </source>
</evidence>
<dbReference type="AlphaFoldDB" id="A0A0J5X2L4"/>
<dbReference type="Gene3D" id="3.50.50.60">
    <property type="entry name" value="FAD/NAD(P)-binding domain"/>
    <property type="match status" value="1"/>
</dbReference>
<dbReference type="Gene3D" id="3.30.560.10">
    <property type="entry name" value="Glucose Oxidase, domain 3"/>
    <property type="match status" value="1"/>
</dbReference>
<dbReference type="PROSITE" id="PS00623">
    <property type="entry name" value="GMC_OXRED_1"/>
    <property type="match status" value="1"/>
</dbReference>